<gene>
    <name evidence="8" type="primary">repA</name>
    <name evidence="8" type="ORF">H8J20_21195</name>
</gene>
<evidence type="ECO:0000256" key="2">
    <source>
        <dbReference type="ARBA" id="ARBA00022689"/>
    </source>
</evidence>
<feature type="compositionally biased region" description="Low complexity" evidence="7">
    <location>
        <begin position="1"/>
        <end position="12"/>
    </location>
</feature>
<evidence type="ECO:0000256" key="4">
    <source>
        <dbReference type="ARBA" id="ARBA00023125"/>
    </source>
</evidence>
<accession>A0AAW3WW54</accession>
<keyword evidence="3" id="KW-0805">Transcription regulation</keyword>
<dbReference type="AlphaFoldDB" id="A0AAW3WW54"/>
<evidence type="ECO:0000313" key="8">
    <source>
        <dbReference type="EMBL" id="MBC3214657.1"/>
    </source>
</evidence>
<dbReference type="EMBL" id="JACNYO010000026">
    <property type="protein sequence ID" value="MBC3214657.1"/>
    <property type="molecule type" value="Genomic_DNA"/>
</dbReference>
<dbReference type="NCBIfam" id="NF010256">
    <property type="entry name" value="PRK13702.1"/>
    <property type="match status" value="1"/>
</dbReference>
<comment type="caution">
    <text evidence="8">The sequence shown here is derived from an EMBL/GenBank/DDBJ whole genome shotgun (WGS) entry which is preliminary data.</text>
</comment>
<dbReference type="Proteomes" id="UP000659084">
    <property type="component" value="Unassembled WGS sequence"/>
</dbReference>
<evidence type="ECO:0000313" key="9">
    <source>
        <dbReference type="Proteomes" id="UP000659084"/>
    </source>
</evidence>
<proteinExistence type="predicted"/>
<dbReference type="RefSeq" id="WP_071926303.1">
    <property type="nucleotide sequence ID" value="NZ_CP072743.1"/>
</dbReference>
<dbReference type="GO" id="GO:0006276">
    <property type="term" value="P:plasmid maintenance"/>
    <property type="evidence" value="ECO:0007669"/>
    <property type="project" value="UniProtKB-KW"/>
</dbReference>
<dbReference type="Pfam" id="PF10723">
    <property type="entry name" value="RepB-RCR_reg"/>
    <property type="match status" value="1"/>
</dbReference>
<dbReference type="GO" id="GO:0006355">
    <property type="term" value="P:regulation of DNA-templated transcription"/>
    <property type="evidence" value="ECO:0007669"/>
    <property type="project" value="InterPro"/>
</dbReference>
<dbReference type="GO" id="GO:0003677">
    <property type="term" value="F:DNA binding"/>
    <property type="evidence" value="ECO:0007669"/>
    <property type="project" value="UniProtKB-KW"/>
</dbReference>
<dbReference type="SUPFAM" id="SSF47598">
    <property type="entry name" value="Ribbon-helix-helix"/>
    <property type="match status" value="1"/>
</dbReference>
<keyword evidence="4" id="KW-0238">DNA-binding</keyword>
<keyword evidence="5" id="KW-0804">Transcription</keyword>
<name>A0AAW3WW54_SERFO</name>
<keyword evidence="2" id="KW-0615">Plasmid copy control</keyword>
<reference evidence="8" key="1">
    <citation type="submission" date="2020-08" db="EMBL/GenBank/DDBJ databases">
        <title>Food and environmental bacterial isolates.</title>
        <authorList>
            <person name="Richter L."/>
            <person name="Du Plessis E.M."/>
            <person name="Duvenage S."/>
            <person name="Allam M."/>
            <person name="Korsten L."/>
        </authorList>
    </citation>
    <scope>NUCLEOTIDE SEQUENCE</scope>
    <source>
        <strain evidence="8">UPMP2127</strain>
    </source>
</reference>
<evidence type="ECO:0000256" key="1">
    <source>
        <dbReference type="ARBA" id="ARBA00022491"/>
    </source>
</evidence>
<evidence type="ECO:0000256" key="7">
    <source>
        <dbReference type="SAM" id="MobiDB-lite"/>
    </source>
</evidence>
<evidence type="ECO:0000256" key="6">
    <source>
        <dbReference type="ARBA" id="ARBA00031853"/>
    </source>
</evidence>
<dbReference type="InterPro" id="IPR019661">
    <property type="entry name" value="RepA2"/>
</dbReference>
<protein>
    <recommendedName>
        <fullName evidence="6">Protein CopB</fullName>
    </recommendedName>
</protein>
<evidence type="ECO:0000256" key="5">
    <source>
        <dbReference type="ARBA" id="ARBA00023163"/>
    </source>
</evidence>
<dbReference type="InterPro" id="IPR010985">
    <property type="entry name" value="Ribbon_hlx_hlx"/>
</dbReference>
<feature type="region of interest" description="Disordered" evidence="7">
    <location>
        <begin position="1"/>
        <end position="21"/>
    </location>
</feature>
<sequence>MSQVVDVVTSSTKTKRTYRKGNPLSVSERQQALVARRKETHKEIKVYVHSDLKSRLQNLCEAQGLSQAEMISRLIENASKAQL</sequence>
<keyword evidence="1" id="KW-0678">Repressor</keyword>
<organism evidence="8 9">
    <name type="scientific">Serratia fonticola</name>
    <dbReference type="NCBI Taxonomy" id="47917"/>
    <lineage>
        <taxon>Bacteria</taxon>
        <taxon>Pseudomonadati</taxon>
        <taxon>Pseudomonadota</taxon>
        <taxon>Gammaproteobacteria</taxon>
        <taxon>Enterobacterales</taxon>
        <taxon>Yersiniaceae</taxon>
        <taxon>Serratia</taxon>
    </lineage>
</organism>
<evidence type="ECO:0000256" key="3">
    <source>
        <dbReference type="ARBA" id="ARBA00023015"/>
    </source>
</evidence>